<dbReference type="PANTHER" id="PTHR46401:SF2">
    <property type="entry name" value="GLYCOSYLTRANSFERASE WBBK-RELATED"/>
    <property type="match status" value="1"/>
</dbReference>
<accession>A0A7C3KBP1</accession>
<name>A0A7C3KBP1_9CYAN</name>
<dbReference type="Gene3D" id="3.40.50.11090">
    <property type="match status" value="1"/>
</dbReference>
<dbReference type="InterPro" id="IPR028098">
    <property type="entry name" value="Glyco_trans_4-like_N"/>
</dbReference>
<evidence type="ECO:0000259" key="2">
    <source>
        <dbReference type="Pfam" id="PF00534"/>
    </source>
</evidence>
<dbReference type="Pfam" id="PF00534">
    <property type="entry name" value="Glycos_transf_1"/>
    <property type="match status" value="1"/>
</dbReference>
<gene>
    <name evidence="4" type="ORF">ENR64_01950</name>
</gene>
<dbReference type="PANTHER" id="PTHR46401">
    <property type="entry name" value="GLYCOSYLTRANSFERASE WBBK-RELATED"/>
    <property type="match status" value="1"/>
</dbReference>
<dbReference type="AlphaFoldDB" id="A0A7C3KBP1"/>
<dbReference type="SUPFAM" id="SSF53756">
    <property type="entry name" value="UDP-Glycosyltransferase/glycogen phosphorylase"/>
    <property type="match status" value="1"/>
</dbReference>
<dbReference type="InterPro" id="IPR001296">
    <property type="entry name" value="Glyco_trans_1"/>
</dbReference>
<feature type="domain" description="Glycosyl transferase family 1" evidence="2">
    <location>
        <begin position="193"/>
        <end position="338"/>
    </location>
</feature>
<keyword evidence="1 4" id="KW-0808">Transferase</keyword>
<organism evidence="4">
    <name type="scientific">Oscillatoriales cyanobacterium SpSt-418</name>
    <dbReference type="NCBI Taxonomy" id="2282169"/>
    <lineage>
        <taxon>Bacteria</taxon>
        <taxon>Bacillati</taxon>
        <taxon>Cyanobacteriota</taxon>
        <taxon>Cyanophyceae</taxon>
        <taxon>Oscillatoriophycideae</taxon>
        <taxon>Oscillatoriales</taxon>
    </lineage>
</organism>
<proteinExistence type="predicted"/>
<dbReference type="GO" id="GO:0009103">
    <property type="term" value="P:lipopolysaccharide biosynthetic process"/>
    <property type="evidence" value="ECO:0007669"/>
    <property type="project" value="TreeGrafter"/>
</dbReference>
<dbReference type="Gene3D" id="3.40.50.2000">
    <property type="entry name" value="Glycogen Phosphorylase B"/>
    <property type="match status" value="1"/>
</dbReference>
<feature type="domain" description="Glycosyltransferase subfamily 4-like N-terminal" evidence="3">
    <location>
        <begin position="14"/>
        <end position="176"/>
    </location>
</feature>
<sequence length="377" mass="42037">MKITFVMGSGFNMSGGDRVVATYAEKLWQRGHDVLVVSRSLYKPSYGERLSSFLKGKGWRAPKWKGSHFEYVNVPHRRIGKFRPVVDADLPDADVVIATWWETAHWVHRLAPSKGAKVHLIQHHEVFEELPQSEQQRACYRLPLHKITISNWLVDILHQNYGIAKSSITLIPNSVDFNMFNAFPRPKQAVPTVGMLYSRHPWKGCKNSLQAFSQAAKVIPNLQLVTFGAIHPEPTLPLPDRCTFYYNPPQSTLSQIYGACDAWLFGSILEGFGLPILEAMACRTPVIGTPAGAAPELLSAAAGVLVPFEDVDAMAAAIVEVCQMSEQNWRSLSERAYQRATAYTWDDAVDRFEAALHQAMVEQAAQRLHPLVTSGAS</sequence>
<reference evidence="4" key="1">
    <citation type="journal article" date="2020" name="mSystems">
        <title>Genome- and Community-Level Interaction Insights into Carbon Utilization and Element Cycling Functions of Hydrothermarchaeota in Hydrothermal Sediment.</title>
        <authorList>
            <person name="Zhou Z."/>
            <person name="Liu Y."/>
            <person name="Xu W."/>
            <person name="Pan J."/>
            <person name="Luo Z.H."/>
            <person name="Li M."/>
        </authorList>
    </citation>
    <scope>NUCLEOTIDE SEQUENCE [LARGE SCALE GENOMIC DNA]</scope>
    <source>
        <strain evidence="4">SpSt-418</strain>
    </source>
</reference>
<dbReference type="CDD" id="cd03801">
    <property type="entry name" value="GT4_PimA-like"/>
    <property type="match status" value="1"/>
</dbReference>
<evidence type="ECO:0000259" key="3">
    <source>
        <dbReference type="Pfam" id="PF13439"/>
    </source>
</evidence>
<dbReference type="GO" id="GO:0016757">
    <property type="term" value="F:glycosyltransferase activity"/>
    <property type="evidence" value="ECO:0007669"/>
    <property type="project" value="InterPro"/>
</dbReference>
<dbReference type="Pfam" id="PF13439">
    <property type="entry name" value="Glyco_transf_4"/>
    <property type="match status" value="1"/>
</dbReference>
<protein>
    <submittedName>
        <fullName evidence="4">Glycosyltransferase</fullName>
    </submittedName>
</protein>
<dbReference type="EMBL" id="DSRU01000028">
    <property type="protein sequence ID" value="HFM96530.1"/>
    <property type="molecule type" value="Genomic_DNA"/>
</dbReference>
<evidence type="ECO:0000313" key="4">
    <source>
        <dbReference type="EMBL" id="HFM96530.1"/>
    </source>
</evidence>
<evidence type="ECO:0000256" key="1">
    <source>
        <dbReference type="ARBA" id="ARBA00022679"/>
    </source>
</evidence>
<comment type="caution">
    <text evidence="4">The sequence shown here is derived from an EMBL/GenBank/DDBJ whole genome shotgun (WGS) entry which is preliminary data.</text>
</comment>